<organism evidence="2 3">
    <name type="scientific">Prorocentrum cordatum</name>
    <dbReference type="NCBI Taxonomy" id="2364126"/>
    <lineage>
        <taxon>Eukaryota</taxon>
        <taxon>Sar</taxon>
        <taxon>Alveolata</taxon>
        <taxon>Dinophyceae</taxon>
        <taxon>Prorocentrales</taxon>
        <taxon>Prorocentraceae</taxon>
        <taxon>Prorocentrum</taxon>
    </lineage>
</organism>
<keyword evidence="3" id="KW-1185">Reference proteome</keyword>
<gene>
    <name evidence="2" type="ORF">PCOR1329_LOCUS33443</name>
</gene>
<sequence>MAPGAADAEAGAAGGAAGGFGEEAALLAGSWRWGLWSPSDAAWYGAASELWPAAAAAPEREAPTIPLKIHQAEAALALPRLAEAYGAAESPAEKSDILRLGIVLQHGGLYVDVDFECLHRGRGLAWNQHQSGNMKRGIWRAVAAARAEWSKVPLGNEAEFFEREEGVLELLVGVARLLLRFRQLPRGRLHWCLYVAADRRKQEGPHRPEDEVTWEERIDALSAVLLGRSPCSRRKPRRGTQTPTRWSSTSRGTRRAHRAARGPAGAARLQLPGRGAAAPHRRRAPRVGAGGPGEV</sequence>
<accession>A0ABN9SXD5</accession>
<dbReference type="EMBL" id="CAUYUJ010014069">
    <property type="protein sequence ID" value="CAK0837170.1"/>
    <property type="molecule type" value="Genomic_DNA"/>
</dbReference>
<dbReference type="SUPFAM" id="SSF53448">
    <property type="entry name" value="Nucleotide-diphospho-sugar transferases"/>
    <property type="match status" value="1"/>
</dbReference>
<reference evidence="2" key="1">
    <citation type="submission" date="2023-10" db="EMBL/GenBank/DDBJ databases">
        <authorList>
            <person name="Chen Y."/>
            <person name="Shah S."/>
            <person name="Dougan E. K."/>
            <person name="Thang M."/>
            <person name="Chan C."/>
        </authorList>
    </citation>
    <scope>NUCLEOTIDE SEQUENCE [LARGE SCALE GENOMIC DNA]</scope>
</reference>
<comment type="caution">
    <text evidence="2">The sequence shown here is derived from an EMBL/GenBank/DDBJ whole genome shotgun (WGS) entry which is preliminary data.</text>
</comment>
<feature type="compositionally biased region" description="Low complexity" evidence="1">
    <location>
        <begin position="242"/>
        <end position="251"/>
    </location>
</feature>
<dbReference type="InterPro" id="IPR007577">
    <property type="entry name" value="GlycoTrfase_DXD_sugar-bd_CS"/>
</dbReference>
<feature type="region of interest" description="Disordered" evidence="1">
    <location>
        <begin position="229"/>
        <end position="295"/>
    </location>
</feature>
<dbReference type="Pfam" id="PF04488">
    <property type="entry name" value="Gly_transf_sug"/>
    <property type="match status" value="1"/>
</dbReference>
<proteinExistence type="predicted"/>
<feature type="compositionally biased region" description="Low complexity" evidence="1">
    <location>
        <begin position="261"/>
        <end position="278"/>
    </location>
</feature>
<evidence type="ECO:0000313" key="3">
    <source>
        <dbReference type="Proteomes" id="UP001189429"/>
    </source>
</evidence>
<dbReference type="InterPro" id="IPR029044">
    <property type="entry name" value="Nucleotide-diphossugar_trans"/>
</dbReference>
<evidence type="ECO:0000313" key="2">
    <source>
        <dbReference type="EMBL" id="CAK0837170.1"/>
    </source>
</evidence>
<dbReference type="Gene3D" id="3.90.550.20">
    <property type="match status" value="1"/>
</dbReference>
<protein>
    <submittedName>
        <fullName evidence="2">Uncharacterized protein</fullName>
    </submittedName>
</protein>
<name>A0ABN9SXD5_9DINO</name>
<dbReference type="Proteomes" id="UP001189429">
    <property type="component" value="Unassembled WGS sequence"/>
</dbReference>
<evidence type="ECO:0000256" key="1">
    <source>
        <dbReference type="SAM" id="MobiDB-lite"/>
    </source>
</evidence>